<reference evidence="3" key="2">
    <citation type="submission" date="2013-12" db="EMBL/GenBank/DDBJ databases">
        <authorList>
            <person name="Yu Y."/>
            <person name="Lee S."/>
            <person name="de Baynast K."/>
            <person name="Wissotski M."/>
            <person name="Liu L."/>
            <person name="Talag J."/>
            <person name="Goicoechea J."/>
            <person name="Angelova A."/>
            <person name="Jetty R."/>
            <person name="Kudrna D."/>
            <person name="Golser W."/>
            <person name="Rivera L."/>
            <person name="Zhang J."/>
            <person name="Wing R."/>
        </authorList>
    </citation>
    <scope>NUCLEOTIDE SEQUENCE</scope>
</reference>
<dbReference type="Proteomes" id="UP000032180">
    <property type="component" value="Chromosome 2"/>
</dbReference>
<feature type="compositionally biased region" description="Basic residues" evidence="1">
    <location>
        <begin position="86"/>
        <end position="95"/>
    </location>
</feature>
<feature type="region of interest" description="Disordered" evidence="1">
    <location>
        <begin position="1"/>
        <end position="95"/>
    </location>
</feature>
<reference evidence="2" key="3">
    <citation type="submission" date="2015-04" db="UniProtKB">
        <authorList>
            <consortium name="EnsemblPlants"/>
        </authorList>
    </citation>
    <scope>IDENTIFICATION</scope>
</reference>
<proteinExistence type="predicted"/>
<dbReference type="Gramene" id="LPERR02G16980.1">
    <property type="protein sequence ID" value="LPERR02G16980.1"/>
    <property type="gene ID" value="LPERR02G16980"/>
</dbReference>
<reference evidence="2 3" key="1">
    <citation type="submission" date="2012-08" db="EMBL/GenBank/DDBJ databases">
        <title>Oryza genome evolution.</title>
        <authorList>
            <person name="Wing R.A."/>
        </authorList>
    </citation>
    <scope>NUCLEOTIDE SEQUENCE</scope>
</reference>
<organism evidence="2 3">
    <name type="scientific">Leersia perrieri</name>
    <dbReference type="NCBI Taxonomy" id="77586"/>
    <lineage>
        <taxon>Eukaryota</taxon>
        <taxon>Viridiplantae</taxon>
        <taxon>Streptophyta</taxon>
        <taxon>Embryophyta</taxon>
        <taxon>Tracheophyta</taxon>
        <taxon>Spermatophyta</taxon>
        <taxon>Magnoliopsida</taxon>
        <taxon>Liliopsida</taxon>
        <taxon>Poales</taxon>
        <taxon>Poaceae</taxon>
        <taxon>BOP clade</taxon>
        <taxon>Oryzoideae</taxon>
        <taxon>Oryzeae</taxon>
        <taxon>Oryzinae</taxon>
        <taxon>Leersia</taxon>
    </lineage>
</organism>
<keyword evidence="3" id="KW-1185">Reference proteome</keyword>
<name>A0A0D9VH95_9ORYZ</name>
<evidence type="ECO:0000256" key="1">
    <source>
        <dbReference type="SAM" id="MobiDB-lite"/>
    </source>
</evidence>
<accession>A0A0D9VH95</accession>
<dbReference type="AlphaFoldDB" id="A0A0D9VH95"/>
<sequence>MAARRALGSAPQWRRRGNPSARSPSPLASYHLYRSPCTSRRAAPEAKTATPHSRRRVSDTEGSRCRVLPSPPPPPNNSSRSVAGATRRRRLLGRR</sequence>
<dbReference type="EnsemblPlants" id="LPERR02G16980.1">
    <property type="protein sequence ID" value="LPERR02G16980.1"/>
    <property type="gene ID" value="LPERR02G16980"/>
</dbReference>
<protein>
    <submittedName>
        <fullName evidence="2">Uncharacterized protein</fullName>
    </submittedName>
</protein>
<evidence type="ECO:0000313" key="2">
    <source>
        <dbReference type="EnsemblPlants" id="LPERR02G16980.1"/>
    </source>
</evidence>
<evidence type="ECO:0000313" key="3">
    <source>
        <dbReference type="Proteomes" id="UP000032180"/>
    </source>
</evidence>
<dbReference type="HOGENOM" id="CLU_2375868_0_0_1"/>